<dbReference type="EMBL" id="PNBA02000011">
    <property type="protein sequence ID" value="KAG6408805.1"/>
    <property type="molecule type" value="Genomic_DNA"/>
</dbReference>
<dbReference type="PANTHER" id="PTHR31374:SF119">
    <property type="entry name" value="SAUR-LIKE AUXIN-RESPONSIVE PROTEIN FAMILY"/>
    <property type="match status" value="1"/>
</dbReference>
<comment type="caution">
    <text evidence="2">The sequence shown here is derived from an EMBL/GenBank/DDBJ whole genome shotgun (WGS) entry which is preliminary data.</text>
</comment>
<evidence type="ECO:0008006" key="4">
    <source>
        <dbReference type="Google" id="ProtNLM"/>
    </source>
</evidence>
<dbReference type="InterPro" id="IPR003676">
    <property type="entry name" value="SAUR_fam"/>
</dbReference>
<keyword evidence="3" id="KW-1185">Reference proteome</keyword>
<dbReference type="Pfam" id="PF02519">
    <property type="entry name" value="Auxin_inducible"/>
    <property type="match status" value="1"/>
</dbReference>
<dbReference type="OrthoDB" id="1624361at2759"/>
<organism evidence="2">
    <name type="scientific">Salvia splendens</name>
    <name type="common">Scarlet sage</name>
    <dbReference type="NCBI Taxonomy" id="180675"/>
    <lineage>
        <taxon>Eukaryota</taxon>
        <taxon>Viridiplantae</taxon>
        <taxon>Streptophyta</taxon>
        <taxon>Embryophyta</taxon>
        <taxon>Tracheophyta</taxon>
        <taxon>Spermatophyta</taxon>
        <taxon>Magnoliopsida</taxon>
        <taxon>eudicotyledons</taxon>
        <taxon>Gunneridae</taxon>
        <taxon>Pentapetalae</taxon>
        <taxon>asterids</taxon>
        <taxon>lamiids</taxon>
        <taxon>Lamiales</taxon>
        <taxon>Lamiaceae</taxon>
        <taxon>Nepetoideae</taxon>
        <taxon>Mentheae</taxon>
        <taxon>Salviinae</taxon>
        <taxon>Salvia</taxon>
        <taxon>Salvia subgen. Calosphace</taxon>
        <taxon>core Calosphace</taxon>
    </lineage>
</organism>
<comment type="similarity">
    <text evidence="1">Belongs to the ARG7 family.</text>
</comment>
<dbReference type="Proteomes" id="UP000298416">
    <property type="component" value="Unassembled WGS sequence"/>
</dbReference>
<dbReference type="PANTHER" id="PTHR31374">
    <property type="entry name" value="AUXIN-INDUCED PROTEIN-LIKE-RELATED"/>
    <property type="match status" value="1"/>
</dbReference>
<proteinExistence type="inferred from homology"/>
<evidence type="ECO:0000313" key="2">
    <source>
        <dbReference type="EMBL" id="KAG6408805.1"/>
    </source>
</evidence>
<protein>
    <recommendedName>
        <fullName evidence="4">SAUR family protein</fullName>
    </recommendedName>
</protein>
<reference evidence="2" key="2">
    <citation type="submission" date="2020-08" db="EMBL/GenBank/DDBJ databases">
        <title>Plant Genome Project.</title>
        <authorList>
            <person name="Zhang R.-G."/>
        </authorList>
    </citation>
    <scope>NUCLEOTIDE SEQUENCE</scope>
    <source>
        <strain evidence="2">Huo1</strain>
        <tissue evidence="2">Leaf</tissue>
    </source>
</reference>
<evidence type="ECO:0000256" key="1">
    <source>
        <dbReference type="ARBA" id="ARBA00006974"/>
    </source>
</evidence>
<evidence type="ECO:0000313" key="3">
    <source>
        <dbReference type="Proteomes" id="UP000298416"/>
    </source>
</evidence>
<gene>
    <name evidence="2" type="ORF">SASPL_131828</name>
</gene>
<sequence>MSGSGCSKIRHIVRLRQMLRRWRKKAAMAADVPAGHVAVTVGSSRKRFVVRTAYLNHPVFKKLLAQAEEEYGFTNSGPLAIPCEESLFEEILRYLARTESAKHSSARFMSFEDFQRYCHVGLQSNLKILAESRPLLDGFCDKAIW</sequence>
<dbReference type="AlphaFoldDB" id="A0A8X8X8F5"/>
<name>A0A8X8X8F5_SALSN</name>
<accession>A0A8X8X8F5</accession>
<dbReference type="GO" id="GO:0009733">
    <property type="term" value="P:response to auxin"/>
    <property type="evidence" value="ECO:0007669"/>
    <property type="project" value="InterPro"/>
</dbReference>
<reference evidence="2" key="1">
    <citation type="submission" date="2018-01" db="EMBL/GenBank/DDBJ databases">
        <authorList>
            <person name="Mao J.F."/>
        </authorList>
    </citation>
    <scope>NUCLEOTIDE SEQUENCE</scope>
    <source>
        <strain evidence="2">Huo1</strain>
        <tissue evidence="2">Leaf</tissue>
    </source>
</reference>